<feature type="domain" description="FHA" evidence="1">
    <location>
        <begin position="244"/>
        <end position="293"/>
    </location>
</feature>
<dbReference type="Pfam" id="PF00498">
    <property type="entry name" value="FHA"/>
    <property type="match status" value="2"/>
</dbReference>
<dbReference type="Gene3D" id="2.60.200.20">
    <property type="match status" value="2"/>
</dbReference>
<reference evidence="2 3" key="1">
    <citation type="submission" date="2015-12" db="EMBL/GenBank/DDBJ databases">
        <authorList>
            <person name="Shamseldin A."/>
            <person name="Moawad H."/>
            <person name="Abd El-Rahim W.M."/>
            <person name="Sadowsky M.J."/>
        </authorList>
    </citation>
    <scope>NUCLEOTIDE SEQUENCE [LARGE SCALE GENOMIC DNA]</scope>
    <source>
        <strain evidence="2 3">SM2</strain>
    </source>
</reference>
<dbReference type="PANTHER" id="PTHR23308">
    <property type="entry name" value="NUCLEAR INHIBITOR OF PROTEIN PHOSPHATASE-1"/>
    <property type="match status" value="1"/>
</dbReference>
<dbReference type="AlphaFoldDB" id="A0A127M4Q0"/>
<evidence type="ECO:0000313" key="3">
    <source>
        <dbReference type="Proteomes" id="UP000074119"/>
    </source>
</evidence>
<organism evidence="2 3">
    <name type="scientific">Zhongshania aliphaticivorans</name>
    <dbReference type="NCBI Taxonomy" id="1470434"/>
    <lineage>
        <taxon>Bacteria</taxon>
        <taxon>Pseudomonadati</taxon>
        <taxon>Pseudomonadota</taxon>
        <taxon>Gammaproteobacteria</taxon>
        <taxon>Cellvibrionales</taxon>
        <taxon>Spongiibacteraceae</taxon>
        <taxon>Zhongshania</taxon>
    </lineage>
</organism>
<dbReference type="EMBL" id="CP014544">
    <property type="protein sequence ID" value="AMO68198.1"/>
    <property type="molecule type" value="Genomic_DNA"/>
</dbReference>
<dbReference type="Proteomes" id="UP000074119">
    <property type="component" value="Chromosome"/>
</dbReference>
<proteinExistence type="predicted"/>
<dbReference type="SMART" id="SM00240">
    <property type="entry name" value="FHA"/>
    <property type="match status" value="2"/>
</dbReference>
<dbReference type="InterPro" id="IPR008984">
    <property type="entry name" value="SMAD_FHA_dom_sf"/>
</dbReference>
<dbReference type="STRING" id="1470434.AZF00_07730"/>
<feature type="domain" description="FHA" evidence="1">
    <location>
        <begin position="68"/>
        <end position="117"/>
    </location>
</feature>
<name>A0A127M4Q0_9GAMM</name>
<gene>
    <name evidence="2" type="ORF">AZF00_07730</name>
</gene>
<dbReference type="SUPFAM" id="SSF49879">
    <property type="entry name" value="SMAD/FHA domain"/>
    <property type="match status" value="2"/>
</dbReference>
<accession>A0A127M4Q0</accession>
<dbReference type="KEGG" id="zal:AZF00_07730"/>
<dbReference type="PROSITE" id="PS50006">
    <property type="entry name" value="FHA_DOMAIN"/>
    <property type="match status" value="2"/>
</dbReference>
<evidence type="ECO:0000259" key="1">
    <source>
        <dbReference type="PROSITE" id="PS50006"/>
    </source>
</evidence>
<protein>
    <recommendedName>
        <fullName evidence="1">FHA domain-containing protein</fullName>
    </recommendedName>
</protein>
<dbReference type="CDD" id="cd00060">
    <property type="entry name" value="FHA"/>
    <property type="match status" value="2"/>
</dbReference>
<dbReference type="InterPro" id="IPR000253">
    <property type="entry name" value="FHA_dom"/>
</dbReference>
<dbReference type="InterPro" id="IPR050923">
    <property type="entry name" value="Cell_Proc_Reg/RNA_Proc"/>
</dbReference>
<evidence type="ECO:0000313" key="2">
    <source>
        <dbReference type="EMBL" id="AMO68198.1"/>
    </source>
</evidence>
<sequence length="317" mass="34753">MGSAESGFHLDIYSLYFGLDPKPLLGQNEQLDCADLKPIEGSSVGKRMDLKLVSLDGNEAYAIASGSVVIGRDNDCDITIAKGLLSRHHAKLSYISGEWILEDLASTNGTCVNNRLLNKPAAVKSGDVIRFGEAAYYLKSTAEEERTIVAARLPQKDNFGGGSVVIEDEPDSELTSFQQSYQLPPGWTDTAIRSTKYSKEVIDQRIQRAISAKQTSTEVALVFFFADGRSLVFGVSAKNADTFWTIGRQENLKIRIDDPSVSMLHAKLIHKSGSWWLEDIGSTNGIRINGEASSKVALHDGQLLSLGRIDMVFRQLH</sequence>